<sequence length="210" mass="24099">MAYELTYRPLENPSSNFLFESALKQPELLEPEEGIGSFLVLQSVHALHETVYLPPQSLEQAWKANQEYIASKCLTQPPLACYPIYLMTVGENKDERLVYIGKTSSKSSRFSAGHAAISKLHHPKYDGLTKRVYLCCAVFINKARGTFPIEWIQPYEKAELLLKSFEAYLIYWTKPELNTQHIATEPDFDFSPIQAQNITGHNEFWHEDVL</sequence>
<dbReference type="RefSeq" id="WP_053320686.1">
    <property type="nucleotide sequence ID" value="NZ_LFZG01000058.1"/>
</dbReference>
<evidence type="ECO:0000313" key="2">
    <source>
        <dbReference type="Proteomes" id="UP000037697"/>
    </source>
</evidence>
<comment type="caution">
    <text evidence="1">The sequence shown here is derived from an EMBL/GenBank/DDBJ whole genome shotgun (WGS) entry which is preliminary data.</text>
</comment>
<reference evidence="1 2" key="1">
    <citation type="submission" date="2015-07" db="EMBL/GenBank/DDBJ databases">
        <title>Foodborne Vibrio parahaemolyticus Isolates.</title>
        <authorList>
            <person name="Ronholm J."/>
            <person name="Petronella N."/>
            <person name="Kenwell R."/>
            <person name="Banerjee S."/>
        </authorList>
    </citation>
    <scope>NUCLEOTIDE SEQUENCE [LARGE SCALE GENOMIC DNA]</scope>
    <source>
        <strain evidence="1 2">HS-06-05</strain>
    </source>
</reference>
<evidence type="ECO:0000313" key="1">
    <source>
        <dbReference type="EMBL" id="KOY26436.1"/>
    </source>
</evidence>
<dbReference type="Proteomes" id="UP000037697">
    <property type="component" value="Unassembled WGS sequence"/>
</dbReference>
<dbReference type="AlphaFoldDB" id="A0AAW3IR13"/>
<protein>
    <recommendedName>
        <fullName evidence="3">GIY-YIG domain-containing protein</fullName>
    </recommendedName>
</protein>
<accession>A0AAW3IR13</accession>
<evidence type="ECO:0008006" key="3">
    <source>
        <dbReference type="Google" id="ProtNLM"/>
    </source>
</evidence>
<dbReference type="EMBL" id="LIRS01000111">
    <property type="protein sequence ID" value="KOY26436.1"/>
    <property type="molecule type" value="Genomic_DNA"/>
</dbReference>
<proteinExistence type="predicted"/>
<organism evidence="1 2">
    <name type="scientific">Vibrio parahaemolyticus</name>
    <dbReference type="NCBI Taxonomy" id="670"/>
    <lineage>
        <taxon>Bacteria</taxon>
        <taxon>Pseudomonadati</taxon>
        <taxon>Pseudomonadota</taxon>
        <taxon>Gammaproteobacteria</taxon>
        <taxon>Vibrionales</taxon>
        <taxon>Vibrionaceae</taxon>
        <taxon>Vibrio</taxon>
    </lineage>
</organism>
<gene>
    <name evidence="1" type="ORF">ACX05_20135</name>
</gene>
<name>A0AAW3IR13_VIBPH</name>